<keyword evidence="2" id="KW-1185">Reference proteome</keyword>
<sequence>MSLLNHTTDRSQIFQKMRETFEHRQKLIKDPGFTVHILSTFPRFLDTKGLVEQDFTLLFDDETSSRLLQNDPDETRIHDQEMASLLLLIHLLPPSPGGPKCPKISACDAVKDLSSFISHAAVWRNISTTPSCSIRTSLLLDVRKARLKASTSPWTSI</sequence>
<gene>
    <name evidence="1" type="ORF">PHYPO_G00091080</name>
</gene>
<proteinExistence type="predicted"/>
<name>A0A5N5LAB5_PANHP</name>
<dbReference type="Proteomes" id="UP000327468">
    <property type="component" value="Chromosome 19"/>
</dbReference>
<dbReference type="PANTHER" id="PTHR31025:SF29">
    <property type="entry name" value="SI:CH211-196P9.1"/>
    <property type="match status" value="1"/>
</dbReference>
<dbReference type="PANTHER" id="PTHR31025">
    <property type="entry name" value="SI:CH211-196P9.1-RELATED"/>
    <property type="match status" value="1"/>
</dbReference>
<organism evidence="1 2">
    <name type="scientific">Pangasianodon hypophthalmus</name>
    <name type="common">Striped catfish</name>
    <name type="synonym">Helicophagus hypophthalmus</name>
    <dbReference type="NCBI Taxonomy" id="310915"/>
    <lineage>
        <taxon>Eukaryota</taxon>
        <taxon>Metazoa</taxon>
        <taxon>Chordata</taxon>
        <taxon>Craniata</taxon>
        <taxon>Vertebrata</taxon>
        <taxon>Euteleostomi</taxon>
        <taxon>Actinopterygii</taxon>
        <taxon>Neopterygii</taxon>
        <taxon>Teleostei</taxon>
        <taxon>Ostariophysi</taxon>
        <taxon>Siluriformes</taxon>
        <taxon>Pangasiidae</taxon>
        <taxon>Pangasianodon</taxon>
    </lineage>
</organism>
<dbReference type="AlphaFoldDB" id="A0A5N5LAB5"/>
<protein>
    <submittedName>
        <fullName evidence="1">Uncharacterized protein</fullName>
    </submittedName>
</protein>
<accession>A0A5N5LAB5</accession>
<reference evidence="1 2" key="1">
    <citation type="submission" date="2019-06" db="EMBL/GenBank/DDBJ databases">
        <title>A chromosome-scale genome assembly of the striped catfish, Pangasianodon hypophthalmus.</title>
        <authorList>
            <person name="Wen M."/>
            <person name="Zahm M."/>
            <person name="Roques C."/>
            <person name="Cabau C."/>
            <person name="Klopp C."/>
            <person name="Donnadieu C."/>
            <person name="Jouanno E."/>
            <person name="Avarre J.-C."/>
            <person name="Campet M."/>
            <person name="Ha T.T.T."/>
            <person name="Dugue R."/>
            <person name="Lampietro C."/>
            <person name="Louis A."/>
            <person name="Herpin A."/>
            <person name="Echchiki A."/>
            <person name="Berthelot C."/>
            <person name="Parey E."/>
            <person name="Roest-Crollius H."/>
            <person name="Braasch I."/>
            <person name="Postlethwait J."/>
            <person name="Bobe J."/>
            <person name="Montfort J."/>
            <person name="Bouchez O."/>
            <person name="Begum T."/>
            <person name="Schartl M."/>
            <person name="Guiguen Y."/>
        </authorList>
    </citation>
    <scope>NUCLEOTIDE SEQUENCE [LARGE SCALE GENOMIC DNA]</scope>
    <source>
        <strain evidence="1 2">Indonesia</strain>
        <tissue evidence="1">Blood</tissue>
    </source>
</reference>
<comment type="caution">
    <text evidence="1">The sequence shown here is derived from an EMBL/GenBank/DDBJ whole genome shotgun (WGS) entry which is preliminary data.</text>
</comment>
<evidence type="ECO:0000313" key="1">
    <source>
        <dbReference type="EMBL" id="KAB5539614.1"/>
    </source>
</evidence>
<dbReference type="EMBL" id="VFJC01000020">
    <property type="protein sequence ID" value="KAB5539614.1"/>
    <property type="molecule type" value="Genomic_DNA"/>
</dbReference>
<evidence type="ECO:0000313" key="2">
    <source>
        <dbReference type="Proteomes" id="UP000327468"/>
    </source>
</evidence>